<dbReference type="HAMAP" id="MF_01201">
    <property type="entry name" value="Ala_racemase"/>
    <property type="match status" value="1"/>
</dbReference>
<protein>
    <recommendedName>
        <fullName evidence="5">Alanine racemase</fullName>
        <ecNumber evidence="5">5.1.1.1</ecNumber>
    </recommendedName>
</protein>
<sequence>MNMRAAWIEISLSAIKKNVSNLKAKTQDSVMLMGIIKADGYGHGSVQVAKVLREQNVGRFGVATVEEGLELRKNAATEPILILGYTIEEDYNQAVRYDLTLALYDYGQAQILDQCARAMGKKVKVHIKVDSGMGRLGYQPEEESIKEILKITQLKNLEVEGIFSHFAIADSPEDGYTEIQFKRFSGFLEMLKKAGVAFKTRHIANSAANIYFPQTHLDMVRPGIALYGQYPDAALAENPAIELFPAMTIKARLAHVKTVPKGSPLSYGCTFTTTKDTLVGTVPMGYADGIPRALSNQGEVLVKGVRCPIIGRVCMDQFMVDLSALGQAKVNDEIVFMGQSGDDRITADEIAAKVGTINYEIVTGMAGRLTRVYLD</sequence>
<dbReference type="Pfam" id="PF00842">
    <property type="entry name" value="Ala_racemase_C"/>
    <property type="match status" value="1"/>
</dbReference>
<dbReference type="Pfam" id="PF01168">
    <property type="entry name" value="Ala_racemase_N"/>
    <property type="match status" value="1"/>
</dbReference>
<dbReference type="InterPro" id="IPR011079">
    <property type="entry name" value="Ala_racemase_C"/>
</dbReference>
<dbReference type="STRING" id="1429043.X474_12330"/>
<evidence type="ECO:0000256" key="6">
    <source>
        <dbReference type="PIRSR" id="PIRSR600821-50"/>
    </source>
</evidence>
<comment type="cofactor">
    <cofactor evidence="2 5 6">
        <name>pyridoxal 5'-phosphate</name>
        <dbReference type="ChEBI" id="CHEBI:597326"/>
    </cofactor>
</comment>
<evidence type="ECO:0000313" key="9">
    <source>
        <dbReference type="EMBL" id="KIX13726.1"/>
    </source>
</evidence>
<dbReference type="Gene3D" id="2.40.37.10">
    <property type="entry name" value="Lyase, Ornithine Decarboxylase, Chain A, domain 1"/>
    <property type="match status" value="1"/>
</dbReference>
<dbReference type="PRINTS" id="PR00992">
    <property type="entry name" value="ALARACEMASE"/>
</dbReference>
<dbReference type="InterPro" id="IPR000821">
    <property type="entry name" value="Ala_racemase"/>
</dbReference>
<evidence type="ECO:0000256" key="5">
    <source>
        <dbReference type="HAMAP-Rule" id="MF_01201"/>
    </source>
</evidence>
<keyword evidence="4 5" id="KW-0413">Isomerase</keyword>
<dbReference type="InterPro" id="IPR029066">
    <property type="entry name" value="PLP-binding_barrel"/>
</dbReference>
<dbReference type="PROSITE" id="PS00395">
    <property type="entry name" value="ALANINE_RACEMASE"/>
    <property type="match status" value="1"/>
</dbReference>
<evidence type="ECO:0000256" key="2">
    <source>
        <dbReference type="ARBA" id="ARBA00001933"/>
    </source>
</evidence>
<comment type="caution">
    <text evidence="9">The sequence shown here is derived from an EMBL/GenBank/DDBJ whole genome shotgun (WGS) entry which is preliminary data.</text>
</comment>
<comment type="function">
    <text evidence="5">Catalyzes the interconversion of L-alanine and D-alanine. May also act on other amino acids.</text>
</comment>
<dbReference type="SUPFAM" id="SSF50621">
    <property type="entry name" value="Alanine racemase C-terminal domain-like"/>
    <property type="match status" value="1"/>
</dbReference>
<dbReference type="NCBIfam" id="TIGR00492">
    <property type="entry name" value="alr"/>
    <property type="match status" value="1"/>
</dbReference>
<dbReference type="InParanoid" id="A0A0D2JDC4"/>
<proteinExistence type="inferred from homology"/>
<feature type="binding site" evidence="5 7">
    <location>
        <position position="135"/>
    </location>
    <ligand>
        <name>substrate</name>
    </ligand>
</feature>
<dbReference type="GO" id="GO:0030632">
    <property type="term" value="P:D-alanine biosynthetic process"/>
    <property type="evidence" value="ECO:0007669"/>
    <property type="project" value="UniProtKB-UniRule"/>
</dbReference>
<organism evidence="9 10">
    <name type="scientific">Dethiosulfatarculus sandiegensis</name>
    <dbReference type="NCBI Taxonomy" id="1429043"/>
    <lineage>
        <taxon>Bacteria</taxon>
        <taxon>Pseudomonadati</taxon>
        <taxon>Thermodesulfobacteriota</taxon>
        <taxon>Desulfarculia</taxon>
        <taxon>Desulfarculales</taxon>
        <taxon>Desulfarculaceae</taxon>
        <taxon>Dethiosulfatarculus</taxon>
    </lineage>
</organism>
<evidence type="ECO:0000259" key="8">
    <source>
        <dbReference type="SMART" id="SM01005"/>
    </source>
</evidence>
<dbReference type="PANTHER" id="PTHR30511">
    <property type="entry name" value="ALANINE RACEMASE"/>
    <property type="match status" value="1"/>
</dbReference>
<dbReference type="UniPathway" id="UPA00042">
    <property type="reaction ID" value="UER00497"/>
</dbReference>
<feature type="active site" description="Proton acceptor; specific for L-alanine" evidence="5">
    <location>
        <position position="267"/>
    </location>
</feature>
<keyword evidence="10" id="KW-1185">Reference proteome</keyword>
<dbReference type="EMBL" id="AZAC01000014">
    <property type="protein sequence ID" value="KIX13726.1"/>
    <property type="molecule type" value="Genomic_DNA"/>
</dbReference>
<dbReference type="CDD" id="cd00430">
    <property type="entry name" value="PLPDE_III_AR"/>
    <property type="match status" value="1"/>
</dbReference>
<dbReference type="PATRIC" id="fig|1429043.3.peg.2625"/>
<dbReference type="FunCoup" id="A0A0D2JDC4">
    <property type="interactions" value="391"/>
</dbReference>
<dbReference type="EC" id="5.1.1.1" evidence="5"/>
<feature type="modified residue" description="N6-(pyridoxal phosphate)lysine" evidence="5 6">
    <location>
        <position position="37"/>
    </location>
</feature>
<dbReference type="AlphaFoldDB" id="A0A0D2JDC4"/>
<comment type="similarity">
    <text evidence="5">Belongs to the alanine racemase family.</text>
</comment>
<comment type="pathway">
    <text evidence="5">Amino-acid biosynthesis; D-alanine biosynthesis; D-alanine from L-alanine: step 1/1.</text>
</comment>
<reference evidence="9 10" key="1">
    <citation type="submission" date="2013-11" db="EMBL/GenBank/DDBJ databases">
        <title>Metagenomic analysis of a methanogenic consortium involved in long chain n-alkane degradation.</title>
        <authorList>
            <person name="Davidova I.A."/>
            <person name="Callaghan A.V."/>
            <person name="Wawrik B."/>
            <person name="Pruitt S."/>
            <person name="Marks C."/>
            <person name="Duncan K.E."/>
            <person name="Suflita J.M."/>
        </authorList>
    </citation>
    <scope>NUCLEOTIDE SEQUENCE [LARGE SCALE GENOMIC DNA]</scope>
    <source>
        <strain evidence="9 10">SPR</strain>
    </source>
</reference>
<gene>
    <name evidence="9" type="ORF">X474_12330</name>
</gene>
<dbReference type="GO" id="GO:0005829">
    <property type="term" value="C:cytosol"/>
    <property type="evidence" value="ECO:0007669"/>
    <property type="project" value="TreeGrafter"/>
</dbReference>
<comment type="catalytic activity">
    <reaction evidence="1 5">
        <text>L-alanine = D-alanine</text>
        <dbReference type="Rhea" id="RHEA:20249"/>
        <dbReference type="ChEBI" id="CHEBI:57416"/>
        <dbReference type="ChEBI" id="CHEBI:57972"/>
        <dbReference type="EC" id="5.1.1.1"/>
    </reaction>
</comment>
<dbReference type="SMART" id="SM01005">
    <property type="entry name" value="Ala_racemase_C"/>
    <property type="match status" value="1"/>
</dbReference>
<dbReference type="InterPro" id="IPR001608">
    <property type="entry name" value="Ala_racemase_N"/>
</dbReference>
<accession>A0A0D2JDC4</accession>
<evidence type="ECO:0000256" key="7">
    <source>
        <dbReference type="PIRSR" id="PIRSR600821-52"/>
    </source>
</evidence>
<dbReference type="Proteomes" id="UP000032233">
    <property type="component" value="Unassembled WGS sequence"/>
</dbReference>
<dbReference type="InterPro" id="IPR009006">
    <property type="entry name" value="Ala_racemase/Decarboxylase_C"/>
</dbReference>
<dbReference type="GO" id="GO:0009252">
    <property type="term" value="P:peptidoglycan biosynthetic process"/>
    <property type="evidence" value="ECO:0007669"/>
    <property type="project" value="TreeGrafter"/>
</dbReference>
<evidence type="ECO:0000256" key="3">
    <source>
        <dbReference type="ARBA" id="ARBA00022898"/>
    </source>
</evidence>
<feature type="binding site" evidence="5 7">
    <location>
        <position position="315"/>
    </location>
    <ligand>
        <name>substrate</name>
    </ligand>
</feature>
<dbReference type="FunFam" id="3.20.20.10:FF:000002">
    <property type="entry name" value="Alanine racemase"/>
    <property type="match status" value="1"/>
</dbReference>
<feature type="domain" description="Alanine racemase C-terminal" evidence="8">
    <location>
        <begin position="246"/>
        <end position="374"/>
    </location>
</feature>
<dbReference type="InterPro" id="IPR020622">
    <property type="entry name" value="Ala_racemase_pyridoxalP-BS"/>
</dbReference>
<dbReference type="PANTHER" id="PTHR30511:SF0">
    <property type="entry name" value="ALANINE RACEMASE, CATABOLIC-RELATED"/>
    <property type="match status" value="1"/>
</dbReference>
<feature type="active site" description="Proton acceptor; specific for D-alanine" evidence="5">
    <location>
        <position position="37"/>
    </location>
</feature>
<evidence type="ECO:0000256" key="4">
    <source>
        <dbReference type="ARBA" id="ARBA00023235"/>
    </source>
</evidence>
<evidence type="ECO:0000256" key="1">
    <source>
        <dbReference type="ARBA" id="ARBA00000316"/>
    </source>
</evidence>
<keyword evidence="3 5" id="KW-0663">Pyridoxal phosphate</keyword>
<dbReference type="SUPFAM" id="SSF51419">
    <property type="entry name" value="PLP-binding barrel"/>
    <property type="match status" value="1"/>
</dbReference>
<name>A0A0D2JDC4_9BACT</name>
<dbReference type="GO" id="GO:0008784">
    <property type="term" value="F:alanine racemase activity"/>
    <property type="evidence" value="ECO:0007669"/>
    <property type="project" value="UniProtKB-UniRule"/>
</dbReference>
<evidence type="ECO:0000313" key="10">
    <source>
        <dbReference type="Proteomes" id="UP000032233"/>
    </source>
</evidence>
<dbReference type="Gene3D" id="3.20.20.10">
    <property type="entry name" value="Alanine racemase"/>
    <property type="match status" value="1"/>
</dbReference>
<dbReference type="GO" id="GO:0030170">
    <property type="term" value="F:pyridoxal phosphate binding"/>
    <property type="evidence" value="ECO:0007669"/>
    <property type="project" value="UniProtKB-UniRule"/>
</dbReference>